<dbReference type="EMBL" id="VLTL01000098">
    <property type="protein sequence ID" value="KAA0161183.1"/>
    <property type="molecule type" value="Genomic_DNA"/>
</dbReference>
<comment type="caution">
    <text evidence="5">The sequence shown here is derived from an EMBL/GenBank/DDBJ whole genome shotgun (WGS) entry which is preliminary data.</text>
</comment>
<dbReference type="Proteomes" id="UP000324907">
    <property type="component" value="Unassembled WGS sequence"/>
</dbReference>
<comment type="similarity">
    <text evidence="4">Belongs to the peptidase T1B family.</text>
</comment>
<gene>
    <name evidence="8" type="ORF">FNF27_03827</name>
    <name evidence="7" type="ORF">FNF28_05132</name>
    <name evidence="5" type="ORF">FNF29_03767</name>
    <name evidence="6" type="ORF">FNF31_04364</name>
</gene>
<accession>A0A5A8CKG2</accession>
<keyword evidence="10" id="KW-1185">Reference proteome</keyword>
<dbReference type="SUPFAM" id="SSF56235">
    <property type="entry name" value="N-terminal nucleophile aminohydrolases (Ntn hydrolases)"/>
    <property type="match status" value="1"/>
</dbReference>
<evidence type="ECO:0000313" key="9">
    <source>
        <dbReference type="Proteomes" id="UP000322899"/>
    </source>
</evidence>
<dbReference type="Proteomes" id="UP000325113">
    <property type="component" value="Unassembled WGS sequence"/>
</dbReference>
<organism evidence="5 10">
    <name type="scientific">Cafeteria roenbergensis</name>
    <name type="common">Marine flagellate</name>
    <dbReference type="NCBI Taxonomy" id="33653"/>
    <lineage>
        <taxon>Eukaryota</taxon>
        <taxon>Sar</taxon>
        <taxon>Stramenopiles</taxon>
        <taxon>Bigyra</taxon>
        <taxon>Opalozoa</taxon>
        <taxon>Bicosoecida</taxon>
        <taxon>Cafeteriaceae</taxon>
        <taxon>Cafeteria</taxon>
    </lineage>
</organism>
<comment type="subcellular location">
    <subcellularLocation>
        <location evidence="4">Cytoplasm</location>
    </subcellularLocation>
    <subcellularLocation>
        <location evidence="4">Nucleus</location>
    </subcellularLocation>
</comment>
<evidence type="ECO:0000313" key="6">
    <source>
        <dbReference type="EMBL" id="KAA0160347.1"/>
    </source>
</evidence>
<evidence type="ECO:0000313" key="10">
    <source>
        <dbReference type="Proteomes" id="UP000323011"/>
    </source>
</evidence>
<dbReference type="Pfam" id="PF00227">
    <property type="entry name" value="Proteasome"/>
    <property type="match status" value="1"/>
</dbReference>
<protein>
    <recommendedName>
        <fullName evidence="4">Proteasome subunit beta</fullName>
    </recommendedName>
</protein>
<evidence type="ECO:0000313" key="8">
    <source>
        <dbReference type="EMBL" id="KAA0174704.1"/>
    </source>
</evidence>
<evidence type="ECO:0000313" key="7">
    <source>
        <dbReference type="EMBL" id="KAA0161183.1"/>
    </source>
</evidence>
<dbReference type="PROSITE" id="PS51476">
    <property type="entry name" value="PROTEASOME_BETA_2"/>
    <property type="match status" value="1"/>
</dbReference>
<proteinExistence type="inferred from homology"/>
<evidence type="ECO:0000313" key="5">
    <source>
        <dbReference type="EMBL" id="KAA0152540.1"/>
    </source>
</evidence>
<dbReference type="InterPro" id="IPR023333">
    <property type="entry name" value="Proteasome_suB-type"/>
</dbReference>
<keyword evidence="3 4" id="KW-0539">Nucleus</keyword>
<dbReference type="GO" id="GO:0005839">
    <property type="term" value="C:proteasome core complex"/>
    <property type="evidence" value="ECO:0007669"/>
    <property type="project" value="InterPro"/>
</dbReference>
<dbReference type="PROSITE" id="PS00854">
    <property type="entry name" value="PROTEASOME_BETA_1"/>
    <property type="match status" value="1"/>
</dbReference>
<dbReference type="InterPro" id="IPR029055">
    <property type="entry name" value="Ntn_hydrolases_N"/>
</dbReference>
<comment type="subunit">
    <text evidence="4">Component of the proteasome complex.</text>
</comment>
<evidence type="ECO:0000256" key="3">
    <source>
        <dbReference type="ARBA" id="ARBA00023242"/>
    </source>
</evidence>
<dbReference type="OrthoDB" id="268479at2759"/>
<dbReference type="PANTHER" id="PTHR32194:SF2">
    <property type="entry name" value="PROTEASOME SUBUNIT BETA TYPE-1"/>
    <property type="match status" value="1"/>
</dbReference>
<sequence>MAFAAAAASSGGPAFFSSAGAAPMAADIGPAAATVVPKSVGIKEHRFEPYDFNGGTVLAIGGKDFVVVAVDTRLSEDYHILTRDVNRSVVLSPHCVLATGGCHTDVTTLHKVIDMRVKDYKHDHEVDIETHSVAQMLGNTLYGRRFFPYYAFNVLSGLDAEGKGAVYTYDAVGSFERVPYACQGAGQRLIIPYLDNVVGFKSRTDKPEGDLTPEAAVNIAKDAFITAAERQIRVGDSIRIFTIARGVAMKEARFAIRED</sequence>
<dbReference type="AlphaFoldDB" id="A0A5A8CKG2"/>
<evidence type="ECO:0000313" key="11">
    <source>
        <dbReference type="Proteomes" id="UP000324907"/>
    </source>
</evidence>
<evidence type="ECO:0000256" key="4">
    <source>
        <dbReference type="RuleBase" id="RU004203"/>
    </source>
</evidence>
<dbReference type="Proteomes" id="UP000323011">
    <property type="component" value="Unassembled WGS sequence"/>
</dbReference>
<dbReference type="InterPro" id="IPR001353">
    <property type="entry name" value="Proteasome_sua/b"/>
</dbReference>
<dbReference type="PANTHER" id="PTHR32194">
    <property type="entry name" value="METALLOPROTEASE TLDD"/>
    <property type="match status" value="1"/>
</dbReference>
<evidence type="ECO:0000313" key="12">
    <source>
        <dbReference type="Proteomes" id="UP000325113"/>
    </source>
</evidence>
<keyword evidence="2 4" id="KW-0647">Proteasome</keyword>
<evidence type="ECO:0000256" key="2">
    <source>
        <dbReference type="ARBA" id="ARBA00022942"/>
    </source>
</evidence>
<evidence type="ECO:0000256" key="1">
    <source>
        <dbReference type="ARBA" id="ARBA00022490"/>
    </source>
</evidence>
<reference evidence="9 10" key="1">
    <citation type="submission" date="2019-07" db="EMBL/GenBank/DDBJ databases">
        <title>Genomes of Cafeteria roenbergensis.</title>
        <authorList>
            <person name="Fischer M.G."/>
            <person name="Hackl T."/>
            <person name="Roman M."/>
        </authorList>
    </citation>
    <scope>NUCLEOTIDE SEQUENCE [LARGE SCALE GENOMIC DNA]</scope>
    <source>
        <strain evidence="5 10">BVI</strain>
        <strain evidence="6 12">Cflag</strain>
        <strain evidence="8 9">E4-10P</strain>
        <strain evidence="7 11">RCC970-E3</strain>
    </source>
</reference>
<name>A0A5A8CKG2_CAFRO</name>
<dbReference type="EMBL" id="VLTN01000020">
    <property type="protein sequence ID" value="KAA0152540.1"/>
    <property type="molecule type" value="Genomic_DNA"/>
</dbReference>
<dbReference type="EMBL" id="VLTM01000045">
    <property type="protein sequence ID" value="KAA0160347.1"/>
    <property type="molecule type" value="Genomic_DNA"/>
</dbReference>
<keyword evidence="1 4" id="KW-0963">Cytoplasm</keyword>
<dbReference type="InterPro" id="IPR016050">
    <property type="entry name" value="Proteasome_bsu_CS"/>
</dbReference>
<dbReference type="Gene3D" id="3.60.20.10">
    <property type="entry name" value="Glutamine Phosphoribosylpyrophosphate, subunit 1, domain 1"/>
    <property type="match status" value="1"/>
</dbReference>
<comment type="function">
    <text evidence="4">Component of the proteasome, a multicatalytic proteinase complex which is characterized by its ability to cleave peptides with Arg, Phe, Tyr, Leu, and Glu adjacent to the leaving group at neutral or slightly basic pH. The proteasome has an ATP-dependent proteolytic activity.</text>
</comment>
<dbReference type="GO" id="GO:0051603">
    <property type="term" value="P:proteolysis involved in protein catabolic process"/>
    <property type="evidence" value="ECO:0007669"/>
    <property type="project" value="InterPro"/>
</dbReference>
<dbReference type="OMA" id="CSGCWCD"/>
<dbReference type="Proteomes" id="UP000322899">
    <property type="component" value="Unassembled WGS sequence"/>
</dbReference>
<dbReference type="GO" id="GO:0005737">
    <property type="term" value="C:cytoplasm"/>
    <property type="evidence" value="ECO:0007669"/>
    <property type="project" value="UniProtKB-SubCell"/>
</dbReference>
<dbReference type="EMBL" id="VLTO01000020">
    <property type="protein sequence ID" value="KAA0174704.1"/>
    <property type="molecule type" value="Genomic_DNA"/>
</dbReference>
<dbReference type="FunFam" id="3.60.20.10:FF:000027">
    <property type="entry name" value="Proteasome subunit beta type-6"/>
    <property type="match status" value="1"/>
</dbReference>
<dbReference type="GO" id="GO:0005634">
    <property type="term" value="C:nucleus"/>
    <property type="evidence" value="ECO:0007669"/>
    <property type="project" value="UniProtKB-SubCell"/>
</dbReference>